<dbReference type="KEGG" id="haad:MW046_05275"/>
<dbReference type="InterPro" id="IPR025164">
    <property type="entry name" value="Toastrack_DUF4097"/>
</dbReference>
<reference evidence="2" key="1">
    <citation type="submission" date="2022-04" db="EMBL/GenBank/DDBJ databases">
        <title>Halocatena sp. nov., isolated from a salt lake.</title>
        <authorList>
            <person name="Cui H.-L."/>
        </authorList>
    </citation>
    <scope>NUCLEOTIDE SEQUENCE</scope>
    <source>
        <strain evidence="2">AD-1</strain>
    </source>
</reference>
<dbReference type="EMBL" id="CP096019">
    <property type="protein sequence ID" value="UPM43856.1"/>
    <property type="molecule type" value="Genomic_DNA"/>
</dbReference>
<dbReference type="PROSITE" id="PS51257">
    <property type="entry name" value="PROKAR_LIPOPROTEIN"/>
    <property type="match status" value="1"/>
</dbReference>
<sequence length="272" mass="28450">MERRAFITGITAGVGMFGGCLSTLQVNDGNGIRTTRTERRSHDVGSKTRLRVHNPNGSVTVTGHEETTATIDIEIRGPTERSVEAVSVKTDRSDDQLAVVTGYDHTNAERADVSLTVNYPNEAPIERLRTTNGSIEVRDTAGDPELTSQSGNLSIENVDGTVALSTNNGSITARDIGGLRNATASNGSIEIDVPSITGDVAVRTDNGGIDAALGQDLNAAITATTSHTPIDLHGVTLAKDGPTTVSGTLGDGMHTLTFETNNGSIDLRQLSA</sequence>
<feature type="domain" description="DUF4097" evidence="1">
    <location>
        <begin position="50"/>
        <end position="267"/>
    </location>
</feature>
<accession>A0A8U0A4S4</accession>
<dbReference type="RefSeq" id="WP_247994515.1">
    <property type="nucleotide sequence ID" value="NZ_CP096019.1"/>
</dbReference>
<protein>
    <submittedName>
        <fullName evidence="2">DUF4097 domain-containing protein</fullName>
    </submittedName>
</protein>
<name>A0A8U0A4S4_9EURY</name>
<evidence type="ECO:0000313" key="3">
    <source>
        <dbReference type="Proteomes" id="UP000831768"/>
    </source>
</evidence>
<gene>
    <name evidence="2" type="ORF">MW046_05275</name>
</gene>
<keyword evidence="3" id="KW-1185">Reference proteome</keyword>
<dbReference type="GeneID" id="71927436"/>
<organism evidence="2 3">
    <name type="scientific">Halocatena salina</name>
    <dbReference type="NCBI Taxonomy" id="2934340"/>
    <lineage>
        <taxon>Archaea</taxon>
        <taxon>Methanobacteriati</taxon>
        <taxon>Methanobacteriota</taxon>
        <taxon>Stenosarchaea group</taxon>
        <taxon>Halobacteria</taxon>
        <taxon>Halobacteriales</taxon>
        <taxon>Natronomonadaceae</taxon>
        <taxon>Halocatena</taxon>
    </lineage>
</organism>
<dbReference type="Pfam" id="PF13349">
    <property type="entry name" value="DUF4097"/>
    <property type="match status" value="1"/>
</dbReference>
<evidence type="ECO:0000259" key="1">
    <source>
        <dbReference type="Pfam" id="PF13349"/>
    </source>
</evidence>
<evidence type="ECO:0000313" key="2">
    <source>
        <dbReference type="EMBL" id="UPM43856.1"/>
    </source>
</evidence>
<dbReference type="AlphaFoldDB" id="A0A8U0A4S4"/>
<dbReference type="Proteomes" id="UP000831768">
    <property type="component" value="Chromosome"/>
</dbReference>
<proteinExistence type="predicted"/>